<feature type="transmembrane region" description="Helical" evidence="7">
    <location>
        <begin position="240"/>
        <end position="262"/>
    </location>
</feature>
<accession>A0A9P4TCQ9</accession>
<evidence type="ECO:0000256" key="5">
    <source>
        <dbReference type="ARBA" id="ARBA00038359"/>
    </source>
</evidence>
<feature type="compositionally biased region" description="Basic residues" evidence="6">
    <location>
        <begin position="294"/>
        <end position="310"/>
    </location>
</feature>
<evidence type="ECO:0000256" key="4">
    <source>
        <dbReference type="ARBA" id="ARBA00023136"/>
    </source>
</evidence>
<keyword evidence="3 7" id="KW-1133">Transmembrane helix</keyword>
<dbReference type="EMBL" id="SWKU01000013">
    <property type="protein sequence ID" value="KAF3001341.1"/>
    <property type="molecule type" value="Genomic_DNA"/>
</dbReference>
<keyword evidence="10" id="KW-1185">Reference proteome</keyword>
<reference evidence="9" key="1">
    <citation type="submission" date="2019-04" db="EMBL/GenBank/DDBJ databases">
        <title>Sequencing of skin fungus with MAO and IRED activity.</title>
        <authorList>
            <person name="Marsaioli A.J."/>
            <person name="Bonatto J.M.C."/>
            <person name="Reis Junior O."/>
        </authorList>
    </citation>
    <scope>NUCLEOTIDE SEQUENCE</scope>
    <source>
        <strain evidence="9">30M1</strain>
    </source>
</reference>
<name>A0A9P4TCQ9_CURKU</name>
<protein>
    <recommendedName>
        <fullName evidence="8">Rhodopsin domain-containing protein</fullName>
    </recommendedName>
</protein>
<evidence type="ECO:0000256" key="7">
    <source>
        <dbReference type="SAM" id="Phobius"/>
    </source>
</evidence>
<feature type="transmembrane region" description="Helical" evidence="7">
    <location>
        <begin position="208"/>
        <end position="228"/>
    </location>
</feature>
<sequence length="383" mass="43874">MSILQPEAGIFYAVTWLVVIVRLISRRLHRGAWKRLQLDDFLIICAMTTDTILLVYMAKVVRTSSNLIPPNVDISQFSQTEIKSRILGSKYVLVVEQMQIATIWLVKACLLIMYFRMTTVLPQRKLVIATSIYVGVAFVVMEILYFGVWCRPFNQYWAVPPNSTQCSAATNHLITNAVFNISSDLLILSIPMPLLFKVRLPLKNKLILIGIFMIGLFTVVAAALNKYYSFSNPFGMDWVLWYLRESYTALLCANLPLTYPLIQRVFKLRNWNSFTGDSHSIQAPGTNTFGTGRSHSHWVSHSKSRSKTKPFRNDLRSAESQEDINNPFRTPTADDGPHFITSAIEMEGRNTYEKSLTDMSLDSPMSWRTEQDRMKDFNYNPPR</sequence>
<dbReference type="OrthoDB" id="3903189at2759"/>
<dbReference type="Pfam" id="PF20684">
    <property type="entry name" value="Fung_rhodopsin"/>
    <property type="match status" value="1"/>
</dbReference>
<feature type="transmembrane region" description="Helical" evidence="7">
    <location>
        <begin position="127"/>
        <end position="148"/>
    </location>
</feature>
<evidence type="ECO:0000256" key="3">
    <source>
        <dbReference type="ARBA" id="ARBA00022989"/>
    </source>
</evidence>
<evidence type="ECO:0000256" key="6">
    <source>
        <dbReference type="SAM" id="MobiDB-lite"/>
    </source>
</evidence>
<feature type="transmembrane region" description="Helical" evidence="7">
    <location>
        <begin position="97"/>
        <end position="115"/>
    </location>
</feature>
<dbReference type="Proteomes" id="UP000801428">
    <property type="component" value="Unassembled WGS sequence"/>
</dbReference>
<feature type="region of interest" description="Disordered" evidence="6">
    <location>
        <begin position="285"/>
        <end position="337"/>
    </location>
</feature>
<evidence type="ECO:0000313" key="9">
    <source>
        <dbReference type="EMBL" id="KAF3001341.1"/>
    </source>
</evidence>
<keyword evidence="2 7" id="KW-0812">Transmembrane</keyword>
<evidence type="ECO:0000256" key="1">
    <source>
        <dbReference type="ARBA" id="ARBA00004141"/>
    </source>
</evidence>
<evidence type="ECO:0000256" key="2">
    <source>
        <dbReference type="ARBA" id="ARBA00022692"/>
    </source>
</evidence>
<feature type="domain" description="Rhodopsin" evidence="8">
    <location>
        <begin position="22"/>
        <end position="264"/>
    </location>
</feature>
<evidence type="ECO:0000313" key="10">
    <source>
        <dbReference type="Proteomes" id="UP000801428"/>
    </source>
</evidence>
<gene>
    <name evidence="9" type="ORF">E8E13_005943</name>
</gene>
<proteinExistence type="inferred from homology"/>
<organism evidence="9 10">
    <name type="scientific">Curvularia kusanoi</name>
    <name type="common">Cochliobolus kusanoi</name>
    <dbReference type="NCBI Taxonomy" id="90978"/>
    <lineage>
        <taxon>Eukaryota</taxon>
        <taxon>Fungi</taxon>
        <taxon>Dikarya</taxon>
        <taxon>Ascomycota</taxon>
        <taxon>Pezizomycotina</taxon>
        <taxon>Dothideomycetes</taxon>
        <taxon>Pleosporomycetidae</taxon>
        <taxon>Pleosporales</taxon>
        <taxon>Pleosporineae</taxon>
        <taxon>Pleosporaceae</taxon>
        <taxon>Curvularia</taxon>
    </lineage>
</organism>
<feature type="region of interest" description="Disordered" evidence="6">
    <location>
        <begin position="354"/>
        <end position="383"/>
    </location>
</feature>
<feature type="transmembrane region" description="Helical" evidence="7">
    <location>
        <begin position="6"/>
        <end position="24"/>
    </location>
</feature>
<dbReference type="InterPro" id="IPR052337">
    <property type="entry name" value="SAT4-like"/>
</dbReference>
<dbReference type="GO" id="GO:0016020">
    <property type="term" value="C:membrane"/>
    <property type="evidence" value="ECO:0007669"/>
    <property type="project" value="UniProtKB-SubCell"/>
</dbReference>
<comment type="similarity">
    <text evidence="5">Belongs to the SAT4 family.</text>
</comment>
<dbReference type="PANTHER" id="PTHR33048">
    <property type="entry name" value="PTH11-LIKE INTEGRAL MEMBRANE PROTEIN (AFU_ORTHOLOGUE AFUA_5G11245)"/>
    <property type="match status" value="1"/>
</dbReference>
<evidence type="ECO:0000259" key="8">
    <source>
        <dbReference type="Pfam" id="PF20684"/>
    </source>
</evidence>
<dbReference type="PANTHER" id="PTHR33048:SF149">
    <property type="entry name" value="UBID FAMILY DECARBOXYLASE"/>
    <property type="match status" value="1"/>
</dbReference>
<keyword evidence="4 7" id="KW-0472">Membrane</keyword>
<comment type="caution">
    <text evidence="9">The sequence shown here is derived from an EMBL/GenBank/DDBJ whole genome shotgun (WGS) entry which is preliminary data.</text>
</comment>
<comment type="subcellular location">
    <subcellularLocation>
        <location evidence="1">Membrane</location>
        <topology evidence="1">Multi-pass membrane protein</topology>
    </subcellularLocation>
</comment>
<dbReference type="AlphaFoldDB" id="A0A9P4TCQ9"/>
<dbReference type="InterPro" id="IPR049326">
    <property type="entry name" value="Rhodopsin_dom_fungi"/>
</dbReference>